<dbReference type="RefSeq" id="WP_015098534.1">
    <property type="nucleotide sequence ID" value="NC_019673.1"/>
</dbReference>
<dbReference type="Gene3D" id="2.60.200.20">
    <property type="match status" value="1"/>
</dbReference>
<feature type="domain" description="FHA" evidence="3">
    <location>
        <begin position="411"/>
        <end position="466"/>
    </location>
</feature>
<evidence type="ECO:0000313" key="4">
    <source>
        <dbReference type="EMBL" id="CCH28421.1"/>
    </source>
</evidence>
<keyword evidence="1" id="KW-0597">Phosphoprotein</keyword>
<evidence type="ECO:0000256" key="1">
    <source>
        <dbReference type="ARBA" id="ARBA00022553"/>
    </source>
</evidence>
<dbReference type="eggNOG" id="COG1716">
    <property type="taxonomic scope" value="Bacteria"/>
</dbReference>
<accession>K0JRK6</accession>
<dbReference type="PRINTS" id="PR01217">
    <property type="entry name" value="PRICHEXTENSN"/>
</dbReference>
<dbReference type="Proteomes" id="UP000006281">
    <property type="component" value="Chromosome"/>
</dbReference>
<protein>
    <recommendedName>
        <fullName evidence="3">FHA domain-containing protein</fullName>
    </recommendedName>
</protein>
<evidence type="ECO:0000256" key="2">
    <source>
        <dbReference type="SAM" id="MobiDB-lite"/>
    </source>
</evidence>
<dbReference type="SUPFAM" id="SSF49879">
    <property type="entry name" value="SMAD/FHA domain"/>
    <property type="match status" value="1"/>
</dbReference>
<dbReference type="InterPro" id="IPR008984">
    <property type="entry name" value="SMAD_FHA_dom_sf"/>
</dbReference>
<dbReference type="HOGENOM" id="CLU_046139_0_0_11"/>
<name>K0JRK6_SACES</name>
<evidence type="ECO:0000313" key="5">
    <source>
        <dbReference type="Proteomes" id="UP000006281"/>
    </source>
</evidence>
<feature type="compositionally biased region" description="Pro residues" evidence="2">
    <location>
        <begin position="169"/>
        <end position="178"/>
    </location>
</feature>
<keyword evidence="5" id="KW-1185">Reference proteome</keyword>
<dbReference type="InterPro" id="IPR000253">
    <property type="entry name" value="FHA_dom"/>
</dbReference>
<gene>
    <name evidence="4" type="ordered locus">BN6_10950</name>
</gene>
<dbReference type="AlphaFoldDB" id="K0JRK6"/>
<dbReference type="KEGG" id="sesp:BN6_10950"/>
<feature type="compositionally biased region" description="Pro residues" evidence="2">
    <location>
        <begin position="223"/>
        <end position="265"/>
    </location>
</feature>
<organism evidence="4 5">
    <name type="scientific">Saccharothrix espanaensis (strain ATCC 51144 / DSM 44229 / JCM 9112 / NBRC 15066 / NRRL 15764)</name>
    <dbReference type="NCBI Taxonomy" id="1179773"/>
    <lineage>
        <taxon>Bacteria</taxon>
        <taxon>Bacillati</taxon>
        <taxon>Actinomycetota</taxon>
        <taxon>Actinomycetes</taxon>
        <taxon>Pseudonocardiales</taxon>
        <taxon>Pseudonocardiaceae</taxon>
        <taxon>Saccharothrix</taxon>
    </lineage>
</organism>
<dbReference type="OrthoDB" id="5240729at2"/>
<dbReference type="STRING" id="1179773.BN6_10950"/>
<feature type="compositionally biased region" description="Pro residues" evidence="2">
    <location>
        <begin position="285"/>
        <end position="298"/>
    </location>
</feature>
<dbReference type="PATRIC" id="fig|1179773.3.peg.1096"/>
<feature type="region of interest" description="Disordered" evidence="2">
    <location>
        <begin position="164"/>
        <end position="303"/>
    </location>
</feature>
<evidence type="ECO:0000259" key="3">
    <source>
        <dbReference type="PROSITE" id="PS50006"/>
    </source>
</evidence>
<dbReference type="BioCyc" id="SESP1179773:BN6_RS05395-MONOMER"/>
<dbReference type="Pfam" id="PF00498">
    <property type="entry name" value="FHA"/>
    <property type="match status" value="1"/>
</dbReference>
<sequence length="504" mass="52340">MTVYTPGASVAVVAEGTWLLIGAAPGSDVVRRCWELVRGGAGLDDVLSVIVHEGFRAVGSFALVRYTEGERRVVLRGDSVVGLVGLDGVLLELRADGVATWVDTGLPESAVELRLTAAVAGGPELPLERGVVLASRLVARLVAAPEVGRVTEVMPAPGVSSLTEVLPMPGSPPRPEPGAVPLLPQGFTPSAPEFTPVPDAPTPDPAISGTKNPEAIRVAEPAPTSPPVPPPTSPPTSPPVSPPTSPPVSPPTSPPGPVPTPPPDVPQLITPQPSGARTVVLQPSDVPPSGVPDPPAVDGPPIGDKRVPQAVQRDADGVIQALGWAGPPPRVDETMVRRNNSPDDTRHVFTAGAPRVRAVACPARHLNPEHAIACRVCGQPFPPQDAFVVPRPPLGVLRLSTGELITLDRNVILGRDPQVTDRSPTAPHAIRLANQGNDISRNHVEVRLDGWDVLVVDLGSKNGTTMIAPGWSPQELAGLIPAILTPGSRVMVGEGAFFTYEVTG</sequence>
<reference evidence="4 5" key="1">
    <citation type="journal article" date="2012" name="BMC Genomics">
        <title>Complete genome sequence of Saccharothrix espanaensis DSM 44229T and comparison to the other completely sequenced Pseudonocardiaceae.</title>
        <authorList>
            <person name="Strobel T."/>
            <person name="Al-Dilaimi A."/>
            <person name="Blom J."/>
            <person name="Gessner A."/>
            <person name="Kalinowski J."/>
            <person name="Luzhetska M."/>
            <person name="Puhler A."/>
            <person name="Szczepanowski R."/>
            <person name="Bechthold A."/>
            <person name="Ruckert C."/>
        </authorList>
    </citation>
    <scope>NUCLEOTIDE SEQUENCE [LARGE SCALE GENOMIC DNA]</scope>
    <source>
        <strain evidence="5">ATCC 51144 / DSM 44229 / JCM 9112 / NBRC 15066 / NRRL 15764</strain>
    </source>
</reference>
<proteinExistence type="predicted"/>
<dbReference type="EMBL" id="HE804045">
    <property type="protein sequence ID" value="CCH28421.1"/>
    <property type="molecule type" value="Genomic_DNA"/>
</dbReference>
<dbReference type="PROSITE" id="PS50006">
    <property type="entry name" value="FHA_DOMAIN"/>
    <property type="match status" value="1"/>
</dbReference>